<dbReference type="CDD" id="cd17332">
    <property type="entry name" value="MFS_MelB_like"/>
    <property type="match status" value="1"/>
</dbReference>
<keyword evidence="1" id="KW-1133">Transmembrane helix</keyword>
<dbReference type="GO" id="GO:0006814">
    <property type="term" value="P:sodium ion transport"/>
    <property type="evidence" value="ECO:0007669"/>
    <property type="project" value="InterPro"/>
</dbReference>
<evidence type="ECO:0000313" key="5">
    <source>
        <dbReference type="Proteomes" id="UP000093694"/>
    </source>
</evidence>
<evidence type="ECO:0000313" key="4">
    <source>
        <dbReference type="Proteomes" id="UP000077384"/>
    </source>
</evidence>
<evidence type="ECO:0000256" key="1">
    <source>
        <dbReference type="SAM" id="Phobius"/>
    </source>
</evidence>
<dbReference type="GO" id="GO:0008643">
    <property type="term" value="P:carbohydrate transport"/>
    <property type="evidence" value="ECO:0007669"/>
    <property type="project" value="InterPro"/>
</dbReference>
<dbReference type="InterPro" id="IPR001927">
    <property type="entry name" value="Na/Gal_symport"/>
</dbReference>
<feature type="transmembrane region" description="Helical" evidence="1">
    <location>
        <begin position="234"/>
        <end position="255"/>
    </location>
</feature>
<evidence type="ECO:0000313" key="3">
    <source>
        <dbReference type="EMBL" id="OBR93186.1"/>
    </source>
</evidence>
<dbReference type="Pfam" id="PF13347">
    <property type="entry name" value="MFS_2"/>
    <property type="match status" value="1"/>
</dbReference>
<reference evidence="3 5" key="2">
    <citation type="journal article" date="2016" name="Front. Microbiol.">
        <title>Industrial Acetogenic Biocatalysts: A Comparative Metabolic and Genomic Analysis.</title>
        <authorList>
            <person name="Bengelsdorf F."/>
            <person name="Poehlein A."/>
            <person name="Sonja S."/>
            <person name="Erz C."/>
            <person name="Hummel T."/>
            <person name="Hoffmeister S."/>
            <person name="Daniel R."/>
            <person name="Durre P."/>
        </authorList>
    </citation>
    <scope>NUCLEOTIDE SEQUENCE [LARGE SCALE GENOMIC DNA]</scope>
    <source>
        <strain evidence="3 5">PTA-10522</strain>
    </source>
</reference>
<dbReference type="EMBL" id="LROR01000054">
    <property type="protein sequence ID" value="OBR93186.1"/>
    <property type="molecule type" value="Genomic_DNA"/>
</dbReference>
<dbReference type="RefSeq" id="WP_063600220.1">
    <property type="nucleotide sequence ID" value="NZ_LITQ01000003.1"/>
</dbReference>
<feature type="transmembrane region" description="Helical" evidence="1">
    <location>
        <begin position="275"/>
        <end position="296"/>
    </location>
</feature>
<dbReference type="SUPFAM" id="SSF103473">
    <property type="entry name" value="MFS general substrate transporter"/>
    <property type="match status" value="1"/>
</dbReference>
<gene>
    <name evidence="2" type="primary">yjmB_2</name>
    <name evidence="3" type="synonym">yjmB_1</name>
    <name evidence="3" type="ORF">CLCOS_26580</name>
    <name evidence="2" type="ORF">WX73_02988</name>
</gene>
<name>A0A162LDE7_9CLOT</name>
<keyword evidence="5" id="KW-1185">Reference proteome</keyword>
<sequence>MTTIQNNQGTVAQDDKLPLHRKITYSFTDMSGNLLYCIISSYLLYFFTEVFGLSVGVAGILLLIARFFDALDAPIWGIIIDHTHSKYGQSRPWFLWMSFPFAIFVWLLFTTPNLSGTAKVVYAGVMYILAGISYTGMSTPITSVLPNLTSNSEDRTIANSFRMVGGNIGNFFAITFILPLANYLGGSNKQRGWSLAVLIYAIVAIILLLIAFADMREKNIEHEKVVPLKQSFKAAKCNWPWVLIVIANVIYWTGFMSRNSTLAYYFQYNMNNQSLISVFNGFTIIQVIGMASVPLIVKLFKKWGTTVLGLILACIGQLLMALVGKNVDAMLVGWCIACIGSGIACTMFFAMVGDTVDYGEWKNGIRASGFLTAIGSSFCIKMGSGFGSFIPSIIMKMFNYVPDHAQTAGSLAAIKFSFIWLPIIIFIINIIPLLMYKKYEEHEPIVQADLTKRRTSQKFSVNE</sequence>
<dbReference type="Proteomes" id="UP000093694">
    <property type="component" value="Unassembled WGS sequence"/>
</dbReference>
<dbReference type="AlphaFoldDB" id="A0A162LDE7"/>
<feature type="transmembrane region" description="Helical" evidence="1">
    <location>
        <begin position="160"/>
        <end position="181"/>
    </location>
</feature>
<evidence type="ECO:0000313" key="2">
    <source>
        <dbReference type="EMBL" id="OAA94442.1"/>
    </source>
</evidence>
<dbReference type="PANTHER" id="PTHR11328">
    <property type="entry name" value="MAJOR FACILITATOR SUPERFAMILY DOMAIN-CONTAINING PROTEIN"/>
    <property type="match status" value="1"/>
</dbReference>
<keyword evidence="1" id="KW-0812">Transmembrane</keyword>
<feature type="transmembrane region" description="Helical" evidence="1">
    <location>
        <begin position="329"/>
        <end position="350"/>
    </location>
</feature>
<dbReference type="PANTHER" id="PTHR11328:SF24">
    <property type="entry name" value="MAJOR FACILITATOR SUPERFAMILY (MFS) PROFILE DOMAIN-CONTAINING PROTEIN"/>
    <property type="match status" value="1"/>
</dbReference>
<dbReference type="GO" id="GO:0005886">
    <property type="term" value="C:plasma membrane"/>
    <property type="evidence" value="ECO:0007669"/>
    <property type="project" value="TreeGrafter"/>
</dbReference>
<feature type="transmembrane region" description="Helical" evidence="1">
    <location>
        <begin position="92"/>
        <end position="109"/>
    </location>
</feature>
<feature type="transmembrane region" description="Helical" evidence="1">
    <location>
        <begin position="193"/>
        <end position="213"/>
    </location>
</feature>
<feature type="transmembrane region" description="Helical" evidence="1">
    <location>
        <begin position="414"/>
        <end position="436"/>
    </location>
</feature>
<dbReference type="InterPro" id="IPR039672">
    <property type="entry name" value="MFS_2"/>
</dbReference>
<protein>
    <submittedName>
        <fullName evidence="2 3">Symporter YjmB</fullName>
    </submittedName>
</protein>
<comment type="caution">
    <text evidence="2">The sequence shown here is derived from an EMBL/GenBank/DDBJ whole genome shotgun (WGS) entry which is preliminary data.</text>
</comment>
<dbReference type="GO" id="GO:0015293">
    <property type="term" value="F:symporter activity"/>
    <property type="evidence" value="ECO:0007669"/>
    <property type="project" value="InterPro"/>
</dbReference>
<dbReference type="Gene3D" id="1.20.1250.20">
    <property type="entry name" value="MFS general substrate transporter like domains"/>
    <property type="match status" value="2"/>
</dbReference>
<feature type="transmembrane region" description="Helical" evidence="1">
    <location>
        <begin position="370"/>
        <end position="394"/>
    </location>
</feature>
<reference evidence="2 4" key="1">
    <citation type="journal article" date="2015" name="Biotechnol. Bioeng.">
        <title>Genome sequence and phenotypic characterization of Caulobacter segnis.</title>
        <authorList>
            <person name="Patel S."/>
            <person name="Fletcher B."/>
            <person name="Scott D.C."/>
            <person name="Ely B."/>
        </authorList>
    </citation>
    <scope>NUCLEOTIDE SEQUENCE [LARGE SCALE GENOMIC DNA]</scope>
    <source>
        <strain evidence="2 4">PS02</strain>
    </source>
</reference>
<feature type="transmembrane region" description="Helical" evidence="1">
    <location>
        <begin position="303"/>
        <end position="323"/>
    </location>
</feature>
<dbReference type="InterPro" id="IPR036259">
    <property type="entry name" value="MFS_trans_sf"/>
</dbReference>
<accession>A0A162LDE7</accession>
<proteinExistence type="predicted"/>
<organism evidence="2 4">
    <name type="scientific">Clostridium coskatii</name>
    <dbReference type="NCBI Taxonomy" id="1705578"/>
    <lineage>
        <taxon>Bacteria</taxon>
        <taxon>Bacillati</taxon>
        <taxon>Bacillota</taxon>
        <taxon>Clostridia</taxon>
        <taxon>Eubacteriales</taxon>
        <taxon>Clostridiaceae</taxon>
        <taxon>Clostridium</taxon>
    </lineage>
</organism>
<dbReference type="Proteomes" id="UP000077384">
    <property type="component" value="Unassembled WGS sequence"/>
</dbReference>
<feature type="transmembrane region" description="Helical" evidence="1">
    <location>
        <begin position="51"/>
        <end position="71"/>
    </location>
</feature>
<feature type="transmembrane region" description="Helical" evidence="1">
    <location>
        <begin position="121"/>
        <end position="148"/>
    </location>
</feature>
<keyword evidence="1" id="KW-0472">Membrane</keyword>
<dbReference type="PATRIC" id="fig|1705578.3.peg.2646"/>
<dbReference type="EMBL" id="LITQ01000003">
    <property type="protein sequence ID" value="OAA94442.1"/>
    <property type="molecule type" value="Genomic_DNA"/>
</dbReference>
<dbReference type="NCBIfam" id="TIGR00792">
    <property type="entry name" value="gph"/>
    <property type="match status" value="1"/>
</dbReference>